<dbReference type="EMBL" id="SRXU01000006">
    <property type="protein sequence ID" value="TGX40735.1"/>
    <property type="molecule type" value="Genomic_DNA"/>
</dbReference>
<sequence>MTSEAQGASPEAKEYRQIVDPPNNIEKMGKFVALVSAIIGVTISGNNFLISRAKDSSDRYTAFRTAVSSEEKSWKDLYDEYLKTFEKEQLENETLRQKKLFALQAIAARDIASFREFDIDDREREAAIRRVSLTRTALLNALSDNRTSDPATADALRRRTFAAEQSLAAKAAPPPAAAASPTGTALAALPAIETLSRDTPKGWAIDVFWCEDGGQTSYTTAHTLGTAFASFANAGRPLAPGVSLGRVQVQRADARMWQTIGIARGRYVVRDNGAGEEQAAEAVLNLINDPASDSPRFSRGLSTGKPTPWYLSVWICPPAGAVTA</sequence>
<dbReference type="RefSeq" id="WP_135986269.1">
    <property type="nucleotide sequence ID" value="NZ_JAASQM010000005.1"/>
</dbReference>
<dbReference type="OrthoDB" id="7605677at2"/>
<protein>
    <submittedName>
        <fullName evidence="2">Uncharacterized protein</fullName>
    </submittedName>
</protein>
<comment type="caution">
    <text evidence="2">The sequence shown here is derived from an EMBL/GenBank/DDBJ whole genome shotgun (WGS) entry which is preliminary data.</text>
</comment>
<dbReference type="Proteomes" id="UP000309848">
    <property type="component" value="Unassembled WGS sequence"/>
</dbReference>
<keyword evidence="1" id="KW-1133">Transmembrane helix</keyword>
<proteinExistence type="predicted"/>
<name>A0A4S1WF36_9SPHN</name>
<evidence type="ECO:0000313" key="3">
    <source>
        <dbReference type="Proteomes" id="UP000309848"/>
    </source>
</evidence>
<organism evidence="2 3">
    <name type="scientific">Sphingomonas naasensis</name>
    <dbReference type="NCBI Taxonomy" id="1344951"/>
    <lineage>
        <taxon>Bacteria</taxon>
        <taxon>Pseudomonadati</taxon>
        <taxon>Pseudomonadota</taxon>
        <taxon>Alphaproteobacteria</taxon>
        <taxon>Sphingomonadales</taxon>
        <taxon>Sphingomonadaceae</taxon>
        <taxon>Sphingomonas</taxon>
    </lineage>
</organism>
<dbReference type="AlphaFoldDB" id="A0A4S1WF36"/>
<accession>A0A4S1WF36</accession>
<keyword evidence="3" id="KW-1185">Reference proteome</keyword>
<feature type="transmembrane region" description="Helical" evidence="1">
    <location>
        <begin position="31"/>
        <end position="50"/>
    </location>
</feature>
<keyword evidence="1" id="KW-0812">Transmembrane</keyword>
<gene>
    <name evidence="2" type="ORF">E5A74_14705</name>
</gene>
<evidence type="ECO:0000313" key="2">
    <source>
        <dbReference type="EMBL" id="TGX40735.1"/>
    </source>
</evidence>
<evidence type="ECO:0000256" key="1">
    <source>
        <dbReference type="SAM" id="Phobius"/>
    </source>
</evidence>
<keyword evidence="1" id="KW-0472">Membrane</keyword>
<reference evidence="2 3" key="1">
    <citation type="submission" date="2019-04" db="EMBL/GenBank/DDBJ databases">
        <title>Sphingomonas psychrotolerans sp. nov., isolated from soil in the Tianshan Mountains, Xinjiang, China.</title>
        <authorList>
            <person name="Luo Y."/>
            <person name="Sheng H."/>
        </authorList>
    </citation>
    <scope>NUCLEOTIDE SEQUENCE [LARGE SCALE GENOMIC DNA]</scope>
    <source>
        <strain evidence="2 3">KIS18-15</strain>
    </source>
</reference>